<dbReference type="Pfam" id="PF01498">
    <property type="entry name" value="HTH_Tnp_Tc3_2"/>
    <property type="match status" value="1"/>
</dbReference>
<dbReference type="InterPro" id="IPR002492">
    <property type="entry name" value="Transposase_Tc1-like"/>
</dbReference>
<evidence type="ECO:0000313" key="3">
    <source>
        <dbReference type="Proteomes" id="UP000663881"/>
    </source>
</evidence>
<dbReference type="EMBL" id="CAJOAY010003241">
    <property type="protein sequence ID" value="CAF4011048.1"/>
    <property type="molecule type" value="Genomic_DNA"/>
</dbReference>
<dbReference type="Proteomes" id="UP000663881">
    <property type="component" value="Unassembled WGS sequence"/>
</dbReference>
<dbReference type="SUPFAM" id="SSF46689">
    <property type="entry name" value="Homeodomain-like"/>
    <property type="match status" value="1"/>
</dbReference>
<reference evidence="2" key="1">
    <citation type="submission" date="2021-02" db="EMBL/GenBank/DDBJ databases">
        <authorList>
            <person name="Nowell W R."/>
        </authorList>
    </citation>
    <scope>NUCLEOTIDE SEQUENCE</scope>
</reference>
<protein>
    <recommendedName>
        <fullName evidence="1">Transposase Tc1-like domain-containing protein</fullName>
    </recommendedName>
</protein>
<sequence>HRGGNGRPRLLNEKEKRPIGQCIRRNNEITVNEIKEKLSTTYHSLVSATTIHRHLHECGYRNILPKSTHMLMSNDKN</sequence>
<dbReference type="AlphaFoldDB" id="A0A819PKP2"/>
<comment type="caution">
    <text evidence="2">The sequence shown here is derived from an EMBL/GenBank/DDBJ whole genome shotgun (WGS) entry which is preliminary data.</text>
</comment>
<name>A0A819PKP2_9BILA</name>
<gene>
    <name evidence="2" type="ORF">OKA104_LOCUS30371</name>
</gene>
<dbReference type="GO" id="GO:0015074">
    <property type="term" value="P:DNA integration"/>
    <property type="evidence" value="ECO:0007669"/>
    <property type="project" value="InterPro"/>
</dbReference>
<proteinExistence type="predicted"/>
<dbReference type="GO" id="GO:0003677">
    <property type="term" value="F:DNA binding"/>
    <property type="evidence" value="ECO:0007669"/>
    <property type="project" value="InterPro"/>
</dbReference>
<accession>A0A819PKP2</accession>
<feature type="domain" description="Transposase Tc1-like" evidence="1">
    <location>
        <begin position="16"/>
        <end position="67"/>
    </location>
</feature>
<feature type="non-terminal residue" evidence="2">
    <location>
        <position position="1"/>
    </location>
</feature>
<evidence type="ECO:0000259" key="1">
    <source>
        <dbReference type="Pfam" id="PF01498"/>
    </source>
</evidence>
<organism evidence="2 3">
    <name type="scientific">Adineta steineri</name>
    <dbReference type="NCBI Taxonomy" id="433720"/>
    <lineage>
        <taxon>Eukaryota</taxon>
        <taxon>Metazoa</taxon>
        <taxon>Spiralia</taxon>
        <taxon>Gnathifera</taxon>
        <taxon>Rotifera</taxon>
        <taxon>Eurotatoria</taxon>
        <taxon>Bdelloidea</taxon>
        <taxon>Adinetida</taxon>
        <taxon>Adinetidae</taxon>
        <taxon>Adineta</taxon>
    </lineage>
</organism>
<dbReference type="GO" id="GO:0006313">
    <property type="term" value="P:DNA transposition"/>
    <property type="evidence" value="ECO:0007669"/>
    <property type="project" value="InterPro"/>
</dbReference>
<dbReference type="InterPro" id="IPR009057">
    <property type="entry name" value="Homeodomain-like_sf"/>
</dbReference>
<evidence type="ECO:0000313" key="2">
    <source>
        <dbReference type="EMBL" id="CAF4011048.1"/>
    </source>
</evidence>